<keyword evidence="5" id="KW-1185">Reference proteome</keyword>
<evidence type="ECO:0000259" key="3">
    <source>
        <dbReference type="PROSITE" id="PS51371"/>
    </source>
</evidence>
<dbReference type="Pfam" id="PF08279">
    <property type="entry name" value="HTH_11"/>
    <property type="match status" value="1"/>
</dbReference>
<dbReference type="InterPro" id="IPR000644">
    <property type="entry name" value="CBS_dom"/>
</dbReference>
<dbReference type="InterPro" id="IPR051257">
    <property type="entry name" value="Diverse_CBS-Domain"/>
</dbReference>
<comment type="caution">
    <text evidence="4">The sequence shown here is derived from an EMBL/GenBank/DDBJ whole genome shotgun (WGS) entry which is preliminary data.</text>
</comment>
<evidence type="ECO:0000256" key="1">
    <source>
        <dbReference type="ARBA" id="ARBA00023122"/>
    </source>
</evidence>
<dbReference type="PANTHER" id="PTHR43080">
    <property type="entry name" value="CBS DOMAIN-CONTAINING PROTEIN CBSX3, MITOCHONDRIAL"/>
    <property type="match status" value="1"/>
</dbReference>
<keyword evidence="1 2" id="KW-0129">CBS domain</keyword>
<gene>
    <name evidence="4" type="ORF">FD14_GL001784</name>
</gene>
<dbReference type="InterPro" id="IPR036388">
    <property type="entry name" value="WH-like_DNA-bd_sf"/>
</dbReference>
<dbReference type="InterPro" id="IPR036390">
    <property type="entry name" value="WH_DNA-bd_sf"/>
</dbReference>
<reference evidence="4 5" key="1">
    <citation type="journal article" date="2015" name="Genome Announc.">
        <title>Expanding the biotechnology potential of lactobacilli through comparative genomics of 213 strains and associated genera.</title>
        <authorList>
            <person name="Sun Z."/>
            <person name="Harris H.M."/>
            <person name="McCann A."/>
            <person name="Guo C."/>
            <person name="Argimon S."/>
            <person name="Zhang W."/>
            <person name="Yang X."/>
            <person name="Jeffery I.B."/>
            <person name="Cooney J.C."/>
            <person name="Kagawa T.F."/>
            <person name="Liu W."/>
            <person name="Song Y."/>
            <person name="Salvetti E."/>
            <person name="Wrobel A."/>
            <person name="Rasinkangas P."/>
            <person name="Parkhill J."/>
            <person name="Rea M.C."/>
            <person name="O'Sullivan O."/>
            <person name="Ritari J."/>
            <person name="Douillard F.P."/>
            <person name="Paul Ross R."/>
            <person name="Yang R."/>
            <person name="Briner A.E."/>
            <person name="Felis G.E."/>
            <person name="de Vos W.M."/>
            <person name="Barrangou R."/>
            <person name="Klaenhammer T.R."/>
            <person name="Caufield P.W."/>
            <person name="Cui Y."/>
            <person name="Zhang H."/>
            <person name="O'Toole P.W."/>
        </authorList>
    </citation>
    <scope>NUCLEOTIDE SEQUENCE [LARGE SCALE GENOMIC DNA]</scope>
    <source>
        <strain evidence="4 5">DSM 23365</strain>
    </source>
</reference>
<dbReference type="STRING" id="1423804.FD14_GL001784"/>
<feature type="domain" description="CBS" evidence="3">
    <location>
        <begin position="80"/>
        <end position="137"/>
    </location>
</feature>
<dbReference type="OrthoDB" id="9793615at2"/>
<dbReference type="AlphaFoldDB" id="A0A0R2F3F2"/>
<dbReference type="InterPro" id="IPR013196">
    <property type="entry name" value="HTH_11"/>
</dbReference>
<dbReference type="SMART" id="SM00116">
    <property type="entry name" value="CBS"/>
    <property type="match status" value="2"/>
</dbReference>
<evidence type="ECO:0000313" key="5">
    <source>
        <dbReference type="Proteomes" id="UP000051442"/>
    </source>
</evidence>
<dbReference type="Gene3D" id="3.10.580.10">
    <property type="entry name" value="CBS-domain"/>
    <property type="match status" value="1"/>
</dbReference>
<accession>A0A0R2F3F2</accession>
<dbReference type="SUPFAM" id="SSF46785">
    <property type="entry name" value="Winged helix' DNA-binding domain"/>
    <property type="match status" value="1"/>
</dbReference>
<feature type="domain" description="CBS" evidence="3">
    <location>
        <begin position="145"/>
        <end position="204"/>
    </location>
</feature>
<dbReference type="PATRIC" id="fig|1423804.4.peg.1932"/>
<protein>
    <recommendedName>
        <fullName evidence="3">CBS domain-containing protein</fullName>
    </recommendedName>
</protein>
<dbReference type="Pfam" id="PF00571">
    <property type="entry name" value="CBS"/>
    <property type="match status" value="2"/>
</dbReference>
<dbReference type="RefSeq" id="WP_054737445.1">
    <property type="nucleotide sequence ID" value="NZ_AYZM01000142.1"/>
</dbReference>
<sequence>MEFTKRQKTIIEMLKQTSPLTGEEIATQLNLSVPTIRGDLRLLTAVEILAARPKVGYVYKGDQRVSLDYHNLYETPISEILQPAAVIKDDTSLQEAVSKLFLKDVGSLYVVDDEHQLVGLISRKDLLRASFNNSNAESMLASVVMTRMPNIVTVTADATVLAVGQLLLKHKVDSLPVVEKGDRYQVIGKITKNRIFQHFIEKVE</sequence>
<dbReference type="PANTHER" id="PTHR43080:SF2">
    <property type="entry name" value="CBS DOMAIN-CONTAINING PROTEIN"/>
    <property type="match status" value="1"/>
</dbReference>
<evidence type="ECO:0000313" key="4">
    <source>
        <dbReference type="EMBL" id="KRN18900.1"/>
    </source>
</evidence>
<dbReference type="Gene3D" id="1.10.10.10">
    <property type="entry name" value="Winged helix-like DNA-binding domain superfamily/Winged helix DNA-binding domain"/>
    <property type="match status" value="1"/>
</dbReference>
<proteinExistence type="predicted"/>
<dbReference type="PROSITE" id="PS51371">
    <property type="entry name" value="CBS"/>
    <property type="match status" value="2"/>
</dbReference>
<dbReference type="EMBL" id="AYZM01000142">
    <property type="protein sequence ID" value="KRN18900.1"/>
    <property type="molecule type" value="Genomic_DNA"/>
</dbReference>
<organism evidence="4 5">
    <name type="scientific">Secundilactobacillus similis DSM 23365 = JCM 2765</name>
    <dbReference type="NCBI Taxonomy" id="1423804"/>
    <lineage>
        <taxon>Bacteria</taxon>
        <taxon>Bacillati</taxon>
        <taxon>Bacillota</taxon>
        <taxon>Bacilli</taxon>
        <taxon>Lactobacillales</taxon>
        <taxon>Lactobacillaceae</taxon>
        <taxon>Secundilactobacillus</taxon>
    </lineage>
</organism>
<evidence type="ECO:0000256" key="2">
    <source>
        <dbReference type="PROSITE-ProRule" id="PRU00703"/>
    </source>
</evidence>
<dbReference type="SUPFAM" id="SSF54631">
    <property type="entry name" value="CBS-domain pair"/>
    <property type="match status" value="1"/>
</dbReference>
<dbReference type="InterPro" id="IPR046342">
    <property type="entry name" value="CBS_dom_sf"/>
</dbReference>
<dbReference type="CDD" id="cd04617">
    <property type="entry name" value="CBS_pair_CcpN"/>
    <property type="match status" value="1"/>
</dbReference>
<dbReference type="Proteomes" id="UP000051442">
    <property type="component" value="Unassembled WGS sequence"/>
</dbReference>
<name>A0A0R2F3F2_9LACO</name>